<keyword evidence="2" id="KW-1185">Reference proteome</keyword>
<protein>
    <submittedName>
        <fullName evidence="1">Uncharacterized protein</fullName>
    </submittedName>
</protein>
<sequence length="67" mass="7270">MNQPGAVWGGAVQTQGVPGLQACPWGPERRLGLANVISCLCISEDRRWIAMADKGPDCLIIIWDSFT</sequence>
<evidence type="ECO:0000313" key="1">
    <source>
        <dbReference type="EMBL" id="VCW91141.1"/>
    </source>
</evidence>
<comment type="caution">
    <text evidence="1">The sequence shown here is derived from an EMBL/GenBank/DDBJ whole genome shotgun (WGS) entry which is preliminary data.</text>
</comment>
<evidence type="ECO:0000313" key="2">
    <source>
        <dbReference type="Proteomes" id="UP000269945"/>
    </source>
</evidence>
<dbReference type="EMBL" id="CYRY02017158">
    <property type="protein sequence ID" value="VCW91141.1"/>
    <property type="molecule type" value="Genomic_DNA"/>
</dbReference>
<dbReference type="AlphaFoldDB" id="A0A9X9LTV3"/>
<feature type="non-terminal residue" evidence="1">
    <location>
        <position position="1"/>
    </location>
</feature>
<reference evidence="1 2" key="1">
    <citation type="submission" date="2018-10" db="EMBL/GenBank/DDBJ databases">
        <authorList>
            <person name="Ekblom R."/>
            <person name="Jareborg N."/>
        </authorList>
    </citation>
    <scope>NUCLEOTIDE SEQUENCE [LARGE SCALE GENOMIC DNA]</scope>
    <source>
        <tissue evidence="1">Muscle</tissue>
    </source>
</reference>
<name>A0A9X9LTV3_GULGU</name>
<organism evidence="1 2">
    <name type="scientific">Gulo gulo</name>
    <name type="common">Wolverine</name>
    <name type="synonym">Gluton</name>
    <dbReference type="NCBI Taxonomy" id="48420"/>
    <lineage>
        <taxon>Eukaryota</taxon>
        <taxon>Metazoa</taxon>
        <taxon>Chordata</taxon>
        <taxon>Craniata</taxon>
        <taxon>Vertebrata</taxon>
        <taxon>Euteleostomi</taxon>
        <taxon>Mammalia</taxon>
        <taxon>Eutheria</taxon>
        <taxon>Laurasiatheria</taxon>
        <taxon>Carnivora</taxon>
        <taxon>Caniformia</taxon>
        <taxon>Musteloidea</taxon>
        <taxon>Mustelidae</taxon>
        <taxon>Guloninae</taxon>
        <taxon>Gulo</taxon>
    </lineage>
</organism>
<dbReference type="Proteomes" id="UP000269945">
    <property type="component" value="Unassembled WGS sequence"/>
</dbReference>
<proteinExistence type="predicted"/>
<gene>
    <name evidence="1" type="ORF">BN2614_LOCUS1</name>
</gene>
<accession>A0A9X9LTV3</accession>